<feature type="signal peptide" evidence="2">
    <location>
        <begin position="1"/>
        <end position="26"/>
    </location>
</feature>
<evidence type="ECO:0000256" key="2">
    <source>
        <dbReference type="SAM" id="SignalP"/>
    </source>
</evidence>
<sequence length="159" mass="16050">MRSTRMLLAAAAAAAVVGIAAPGAQAADGDWGQKSSDSHESSSYSKEHDKDGKHDKPYGGMHTGGGALTVADDEEWGTAKDPKHDPETYKDSSDSGYSKGDHGKGDYGKGDHDKPRGGMHTGGGALASPGVTAGGLAVLAVAGTGLYAVRRNRSAGNVA</sequence>
<dbReference type="Proteomes" id="UP001500456">
    <property type="component" value="Unassembled WGS sequence"/>
</dbReference>
<feature type="compositionally biased region" description="Basic and acidic residues" evidence="1">
    <location>
        <begin position="36"/>
        <end position="57"/>
    </location>
</feature>
<dbReference type="PROSITE" id="PS51318">
    <property type="entry name" value="TAT"/>
    <property type="match status" value="1"/>
</dbReference>
<accession>A0ABP7QJ87</accession>
<keyword evidence="4" id="KW-1185">Reference proteome</keyword>
<keyword evidence="2" id="KW-0732">Signal</keyword>
<feature type="chain" id="PRO_5045478672" evidence="2">
    <location>
        <begin position="27"/>
        <end position="159"/>
    </location>
</feature>
<feature type="region of interest" description="Disordered" evidence="1">
    <location>
        <begin position="23"/>
        <end position="131"/>
    </location>
</feature>
<dbReference type="RefSeq" id="WP_345561892.1">
    <property type="nucleotide sequence ID" value="NZ_BAAAZX010000003.1"/>
</dbReference>
<name>A0ABP7QJ87_9ACTN</name>
<reference evidence="4" key="1">
    <citation type="journal article" date="2019" name="Int. J. Syst. Evol. Microbiol.">
        <title>The Global Catalogue of Microorganisms (GCM) 10K type strain sequencing project: providing services to taxonomists for standard genome sequencing and annotation.</title>
        <authorList>
            <consortium name="The Broad Institute Genomics Platform"/>
            <consortium name="The Broad Institute Genome Sequencing Center for Infectious Disease"/>
            <person name="Wu L."/>
            <person name="Ma J."/>
        </authorList>
    </citation>
    <scope>NUCLEOTIDE SEQUENCE [LARGE SCALE GENOMIC DNA]</scope>
    <source>
        <strain evidence="4">JCM 16924</strain>
    </source>
</reference>
<evidence type="ECO:0000313" key="4">
    <source>
        <dbReference type="Proteomes" id="UP001500456"/>
    </source>
</evidence>
<comment type="caution">
    <text evidence="3">The sequence shown here is derived from an EMBL/GenBank/DDBJ whole genome shotgun (WGS) entry which is preliminary data.</text>
</comment>
<evidence type="ECO:0000313" key="3">
    <source>
        <dbReference type="EMBL" id="GAA3983198.1"/>
    </source>
</evidence>
<feature type="compositionally biased region" description="Basic and acidic residues" evidence="1">
    <location>
        <begin position="77"/>
        <end position="116"/>
    </location>
</feature>
<evidence type="ECO:0000256" key="1">
    <source>
        <dbReference type="SAM" id="MobiDB-lite"/>
    </source>
</evidence>
<dbReference type="InterPro" id="IPR006311">
    <property type="entry name" value="TAT_signal"/>
</dbReference>
<gene>
    <name evidence="3" type="ORF">GCM10022232_14590</name>
</gene>
<dbReference type="EMBL" id="BAAAZX010000003">
    <property type="protein sequence ID" value="GAA3983198.1"/>
    <property type="molecule type" value="Genomic_DNA"/>
</dbReference>
<protein>
    <submittedName>
        <fullName evidence="3">Uncharacterized protein</fullName>
    </submittedName>
</protein>
<organism evidence="3 4">
    <name type="scientific">Streptomyces plumbiresistens</name>
    <dbReference type="NCBI Taxonomy" id="511811"/>
    <lineage>
        <taxon>Bacteria</taxon>
        <taxon>Bacillati</taxon>
        <taxon>Actinomycetota</taxon>
        <taxon>Actinomycetes</taxon>
        <taxon>Kitasatosporales</taxon>
        <taxon>Streptomycetaceae</taxon>
        <taxon>Streptomyces</taxon>
    </lineage>
</organism>
<proteinExistence type="predicted"/>